<dbReference type="Proteomes" id="UP000230935">
    <property type="component" value="Unassembled WGS sequence"/>
</dbReference>
<protein>
    <recommendedName>
        <fullName evidence="4">Glycerophosphoryl diester phosphodiesterase membrane domain-containing protein</fullName>
    </recommendedName>
</protein>
<reference evidence="3" key="1">
    <citation type="submission" date="2017-09" db="EMBL/GenBank/DDBJ databases">
        <title>Depth-based differentiation of microbial function through sediment-hosted aquifers and enrichment of novel symbionts in the deep terrestrial subsurface.</title>
        <authorList>
            <person name="Probst A.J."/>
            <person name="Ladd B."/>
            <person name="Jarett J.K."/>
            <person name="Geller-Mcgrath D.E."/>
            <person name="Sieber C.M.K."/>
            <person name="Emerson J.B."/>
            <person name="Anantharaman K."/>
            <person name="Thomas B.C."/>
            <person name="Malmstrom R."/>
            <person name="Stieglmeier M."/>
            <person name="Klingl A."/>
            <person name="Woyke T."/>
            <person name="Ryan C.M."/>
            <person name="Banfield J.F."/>
        </authorList>
    </citation>
    <scope>NUCLEOTIDE SEQUENCE [LARGE SCALE GENOMIC DNA]</scope>
</reference>
<sequence>MRYKDALIRGAQIIWHKQSLVIIGFVAAFFGPGRIFTFLRSWTLTPGDLTGSYLQNLIWTYDRLGVFQAQTLQGLGQLSQSNPGRLAVIITIFLIAIGLVIFLAWLSSIAQNGLVNSLRQLHDNRDVKVRREFFIGKKSAWTVWTINLLNRLVWVTLGVLLWGLLARNEYFFGFTELGIFLLALIIGMLTSAIARLAILNAASHNDSIGHCLSLALAKVKRNFKMISGLAIVTLVVEGLVILTATALIAALNVPMATIIGATTYLSSSFLFTSSLIFANVVNIAIEILTLAALTVFVWSLWVEAWEELN</sequence>
<feature type="transmembrane region" description="Helical" evidence="1">
    <location>
        <begin position="283"/>
        <end position="301"/>
    </location>
</feature>
<comment type="caution">
    <text evidence="2">The sequence shown here is derived from an EMBL/GenBank/DDBJ whole genome shotgun (WGS) entry which is preliminary data.</text>
</comment>
<keyword evidence="1" id="KW-0472">Membrane</keyword>
<dbReference type="EMBL" id="PEZZ01000022">
    <property type="protein sequence ID" value="PIS05073.1"/>
    <property type="molecule type" value="Genomic_DNA"/>
</dbReference>
<organism evidence="2 3">
    <name type="scientific">Candidatus Buchananbacteria bacterium CG10_big_fil_rev_8_21_14_0_10_42_9</name>
    <dbReference type="NCBI Taxonomy" id="1974526"/>
    <lineage>
        <taxon>Bacteria</taxon>
        <taxon>Candidatus Buchananiibacteriota</taxon>
    </lineage>
</organism>
<evidence type="ECO:0000313" key="2">
    <source>
        <dbReference type="EMBL" id="PIS05073.1"/>
    </source>
</evidence>
<accession>A0A2H0W137</accession>
<evidence type="ECO:0000256" key="1">
    <source>
        <dbReference type="SAM" id="Phobius"/>
    </source>
</evidence>
<evidence type="ECO:0008006" key="4">
    <source>
        <dbReference type="Google" id="ProtNLM"/>
    </source>
</evidence>
<feature type="transmembrane region" description="Helical" evidence="1">
    <location>
        <begin position="20"/>
        <end position="39"/>
    </location>
</feature>
<keyword evidence="1" id="KW-0812">Transmembrane</keyword>
<feature type="transmembrane region" description="Helical" evidence="1">
    <location>
        <begin position="86"/>
        <end position="106"/>
    </location>
</feature>
<feature type="transmembrane region" description="Helical" evidence="1">
    <location>
        <begin position="255"/>
        <end position="276"/>
    </location>
</feature>
<feature type="transmembrane region" description="Helical" evidence="1">
    <location>
        <begin position="140"/>
        <end position="165"/>
    </location>
</feature>
<proteinExistence type="predicted"/>
<gene>
    <name evidence="2" type="ORF">COT81_03090</name>
</gene>
<feature type="transmembrane region" description="Helical" evidence="1">
    <location>
        <begin position="226"/>
        <end position="249"/>
    </location>
</feature>
<name>A0A2H0W137_9BACT</name>
<evidence type="ECO:0000313" key="3">
    <source>
        <dbReference type="Proteomes" id="UP000230935"/>
    </source>
</evidence>
<keyword evidence="1" id="KW-1133">Transmembrane helix</keyword>
<feature type="transmembrane region" description="Helical" evidence="1">
    <location>
        <begin position="177"/>
        <end position="198"/>
    </location>
</feature>
<dbReference type="AlphaFoldDB" id="A0A2H0W137"/>